<feature type="compositionally biased region" description="Polar residues" evidence="1">
    <location>
        <begin position="137"/>
        <end position="147"/>
    </location>
</feature>
<name>W4KCN4_HETIT</name>
<dbReference type="EMBL" id="KI925456">
    <property type="protein sequence ID" value="ETW83543.1"/>
    <property type="molecule type" value="Genomic_DNA"/>
</dbReference>
<dbReference type="GeneID" id="20670011"/>
<dbReference type="AlphaFoldDB" id="W4KCN4"/>
<dbReference type="InParanoid" id="W4KCN4"/>
<feature type="region of interest" description="Disordered" evidence="1">
    <location>
        <begin position="178"/>
        <end position="210"/>
    </location>
</feature>
<dbReference type="RefSeq" id="XP_009543323.1">
    <property type="nucleotide sequence ID" value="XM_009545028.1"/>
</dbReference>
<gene>
    <name evidence="2" type="ORF">HETIRDRAFT_313187</name>
</gene>
<dbReference type="KEGG" id="hir:HETIRDRAFT_313187"/>
<evidence type="ECO:0000313" key="2">
    <source>
        <dbReference type="EMBL" id="ETW83543.1"/>
    </source>
</evidence>
<feature type="compositionally biased region" description="Low complexity" evidence="1">
    <location>
        <begin position="80"/>
        <end position="92"/>
    </location>
</feature>
<evidence type="ECO:0000256" key="1">
    <source>
        <dbReference type="SAM" id="MobiDB-lite"/>
    </source>
</evidence>
<organism evidence="2 3">
    <name type="scientific">Heterobasidion irregulare (strain TC 32-1)</name>
    <dbReference type="NCBI Taxonomy" id="747525"/>
    <lineage>
        <taxon>Eukaryota</taxon>
        <taxon>Fungi</taxon>
        <taxon>Dikarya</taxon>
        <taxon>Basidiomycota</taxon>
        <taxon>Agaricomycotina</taxon>
        <taxon>Agaricomycetes</taxon>
        <taxon>Russulales</taxon>
        <taxon>Bondarzewiaceae</taxon>
        <taxon>Heterobasidion</taxon>
        <taxon>Heterobasidion annosum species complex</taxon>
    </lineage>
</organism>
<dbReference type="Proteomes" id="UP000030671">
    <property type="component" value="Unassembled WGS sequence"/>
</dbReference>
<accession>W4KCN4</accession>
<reference evidence="2 3" key="1">
    <citation type="journal article" date="2012" name="New Phytol.">
        <title>Insight into trade-off between wood decay and parasitism from the genome of a fungal forest pathogen.</title>
        <authorList>
            <person name="Olson A."/>
            <person name="Aerts A."/>
            <person name="Asiegbu F."/>
            <person name="Belbahri L."/>
            <person name="Bouzid O."/>
            <person name="Broberg A."/>
            <person name="Canback B."/>
            <person name="Coutinho P.M."/>
            <person name="Cullen D."/>
            <person name="Dalman K."/>
            <person name="Deflorio G."/>
            <person name="van Diepen L.T."/>
            <person name="Dunand C."/>
            <person name="Duplessis S."/>
            <person name="Durling M."/>
            <person name="Gonthier P."/>
            <person name="Grimwood J."/>
            <person name="Fossdal C.G."/>
            <person name="Hansson D."/>
            <person name="Henrissat B."/>
            <person name="Hietala A."/>
            <person name="Himmelstrand K."/>
            <person name="Hoffmeister D."/>
            <person name="Hogberg N."/>
            <person name="James T.Y."/>
            <person name="Karlsson M."/>
            <person name="Kohler A."/>
            <person name="Kues U."/>
            <person name="Lee Y.H."/>
            <person name="Lin Y.C."/>
            <person name="Lind M."/>
            <person name="Lindquist E."/>
            <person name="Lombard V."/>
            <person name="Lucas S."/>
            <person name="Lunden K."/>
            <person name="Morin E."/>
            <person name="Murat C."/>
            <person name="Park J."/>
            <person name="Raffaello T."/>
            <person name="Rouze P."/>
            <person name="Salamov A."/>
            <person name="Schmutz J."/>
            <person name="Solheim H."/>
            <person name="Stahlberg J."/>
            <person name="Velez H."/>
            <person name="de Vries R.P."/>
            <person name="Wiebenga A."/>
            <person name="Woodward S."/>
            <person name="Yakovlev I."/>
            <person name="Garbelotto M."/>
            <person name="Martin F."/>
            <person name="Grigoriev I.V."/>
            <person name="Stenlid J."/>
        </authorList>
    </citation>
    <scope>NUCLEOTIDE SEQUENCE [LARGE SCALE GENOMIC DNA]</scope>
    <source>
        <strain evidence="2 3">TC 32-1</strain>
    </source>
</reference>
<keyword evidence="3" id="KW-1185">Reference proteome</keyword>
<evidence type="ECO:0000313" key="3">
    <source>
        <dbReference type="Proteomes" id="UP000030671"/>
    </source>
</evidence>
<feature type="region of interest" description="Disordered" evidence="1">
    <location>
        <begin position="80"/>
        <end position="99"/>
    </location>
</feature>
<feature type="region of interest" description="Disordered" evidence="1">
    <location>
        <begin position="115"/>
        <end position="150"/>
    </location>
</feature>
<protein>
    <submittedName>
        <fullName evidence="2">Uncharacterized protein</fullName>
    </submittedName>
</protein>
<dbReference type="HOGENOM" id="CLU_664030_0_0_1"/>
<proteinExistence type="predicted"/>
<sequence length="414" mass="46256">MWPRLCDAHVPPQFLRIHVSITMSATLDHQILSSGSTIPCKRTPSRSDSDTVQVAPEELPSFTTLLAEGKVFEVHDEFDASQSDLSASQSTVVEDDEDEVDQLNASQYIMTQPAVPEHQGVDQTQTQSDPSKEEPQIIQSSIPSPDNRNVEIHPPFRQNVACLVEGPYYANDISPQRDETRRHFQQNVASSVEGPDHANGILPRDETPRVNYYTNAEGSRSRKSRHVVQPSPWKCPPYRLCQWSAHSGEDPHEHAARCGCLSRMRSEHLLRISARLRAPEAAVTPARPNEDPDFKRWCEDLLNHNGQTIAPSNRALLLAAFNKGLEFGSRRTSAIHQMLRAEATSAIPRTQLSTFNPGHQSGIRPLVYYPQTSTGPYHVPSGMPTPSSPSGSLPRTMRVARTRPQRTFDPLYRV</sequence>